<proteinExistence type="predicted"/>
<gene>
    <name evidence="1" type="ORF">AN640_07905</name>
</gene>
<dbReference type="EMBL" id="LJHD01000215">
    <property type="protein sequence ID" value="ONI41536.1"/>
    <property type="molecule type" value="Genomic_DNA"/>
</dbReference>
<comment type="caution">
    <text evidence="1">The sequence shown here is derived from an EMBL/GenBank/DDBJ whole genome shotgun (WGS) entry which is preliminary data.</text>
</comment>
<reference evidence="1" key="1">
    <citation type="submission" date="2016-08" db="EMBL/GenBank/DDBJ databases">
        <authorList>
            <person name="Ngugi D.K."/>
            <person name="Miyake S."/>
            <person name="Stingl U."/>
        </authorList>
    </citation>
    <scope>NUCLEOTIDE SEQUENCE</scope>
    <source>
        <strain evidence="1">SCG-D08WGA-EpuloA1</strain>
    </source>
</reference>
<evidence type="ECO:0000313" key="1">
    <source>
        <dbReference type="EMBL" id="ONI41536.1"/>
    </source>
</evidence>
<keyword evidence="1" id="KW-0966">Cell projection</keyword>
<organism evidence="1 2">
    <name type="scientific">Candidatus Epulonipiscium fishelsonii</name>
    <dbReference type="NCBI Taxonomy" id="77094"/>
    <lineage>
        <taxon>Bacteria</taxon>
        <taxon>Bacillati</taxon>
        <taxon>Bacillota</taxon>
        <taxon>Clostridia</taxon>
        <taxon>Lachnospirales</taxon>
        <taxon>Lachnospiraceae</taxon>
        <taxon>Candidatus Epulonipiscium</taxon>
    </lineage>
</organism>
<sequence length="370" mass="42603">MRILKVTGRDELSLQEQIKKEYGDKAIIITSQEEKKKNLFGIKSKSVWNMTIAVEDNEVEILPPLDLKVQDNRPKRIESRPSVEARPKAKEQNYKVEYRSSIPRNPQAYSKIEPEPQSGTVGMLRKILKEEGIEDEVLEEIFSKAHGDDLDSVSRSIYHTLNKLMPKFHHDLPKINFFIGPTGVGKTTTIAKLTALKVLQEKKKIVLLTADTYRIAAVEQLRTYADILGVPIETIYDDTEIEEYLEKWQDVDHIFIDTAGRSHKNLEQLSELERLLLKCEEKQIFLVLNMSTAYRDIQNIVDIYEEITTDFALIITKLDETDAIGNLMNITFCTKKPIAYITTGQNVPNDIEKFENLQYVKLLIGRLNYE</sequence>
<protein>
    <submittedName>
        <fullName evidence="1">Flagellar biosynthesis protein FlhF</fullName>
    </submittedName>
</protein>
<keyword evidence="1" id="KW-0282">Flagellum</keyword>
<keyword evidence="1" id="KW-0969">Cilium</keyword>
<keyword evidence="2" id="KW-1185">Reference proteome</keyword>
<dbReference type="Proteomes" id="UP000188637">
    <property type="component" value="Unassembled WGS sequence"/>
</dbReference>
<name>A0ACC8XEJ3_9FIRM</name>
<evidence type="ECO:0000313" key="2">
    <source>
        <dbReference type="Proteomes" id="UP000188637"/>
    </source>
</evidence>
<accession>A0ACC8XEJ3</accession>